<reference evidence="4 5" key="1">
    <citation type="submission" date="2016-10" db="EMBL/GenBank/DDBJ databases">
        <authorList>
            <person name="de Groot N.N."/>
        </authorList>
    </citation>
    <scope>NUCLEOTIDE SEQUENCE [LARGE SCALE GENOMIC DNA]</scope>
    <source>
        <strain evidence="4 5">DSM 18610</strain>
    </source>
</reference>
<dbReference type="STRING" id="390241.SAMN04488023_16613"/>
<sequence>MQKHNATSSLSGKTVVITGASSGVGLATAEAFAISGCNLVLASRGEHALNEAVAYCKSLGANAVGISTDVSDETQVATLARQALALSGKIDYWVNNAGVMASGKFEEIPIEVSHQVVKTNLLGYLNCAHTVIPIFKQQGYGILINNVSIGGFMPAPYSAVYSATKFGIKGMMECLQGELSNEPDIHVCNLYPQIQRSTGNMHSAKYSGLDFKIPPFAADPRDTAQQLLKLAIHPKRDKFPDFASWALKTMHGILPKLLVNTASSGMRMMMEIKDGEPTSGNVLKASAPPYQIYGETVIPVPSRKTKLGLCIGIAVGLGLLLFSGKNR</sequence>
<evidence type="ECO:0000313" key="5">
    <source>
        <dbReference type="Proteomes" id="UP000199572"/>
    </source>
</evidence>
<protein>
    <submittedName>
        <fullName evidence="4">Short-chain dehydrogenase</fullName>
    </submittedName>
</protein>
<dbReference type="OrthoDB" id="9775296at2"/>
<evidence type="ECO:0000313" key="4">
    <source>
        <dbReference type="EMBL" id="SES30921.1"/>
    </source>
</evidence>
<dbReference type="PANTHER" id="PTHR44196">
    <property type="entry name" value="DEHYDROGENASE/REDUCTASE SDR FAMILY MEMBER 7B"/>
    <property type="match status" value="1"/>
</dbReference>
<evidence type="ECO:0000256" key="2">
    <source>
        <dbReference type="ARBA" id="ARBA00023002"/>
    </source>
</evidence>
<dbReference type="InterPro" id="IPR036291">
    <property type="entry name" value="NAD(P)-bd_dom_sf"/>
</dbReference>
<dbReference type="PRINTS" id="PR00080">
    <property type="entry name" value="SDRFAMILY"/>
</dbReference>
<dbReference type="GO" id="GO:0016491">
    <property type="term" value="F:oxidoreductase activity"/>
    <property type="evidence" value="ECO:0007669"/>
    <property type="project" value="UniProtKB-KW"/>
</dbReference>
<dbReference type="InterPro" id="IPR020904">
    <property type="entry name" value="Sc_DH/Rdtase_CS"/>
</dbReference>
<organism evidence="4 5">
    <name type="scientific">Pedobacter rhizosphaerae</name>
    <dbReference type="NCBI Taxonomy" id="390241"/>
    <lineage>
        <taxon>Bacteria</taxon>
        <taxon>Pseudomonadati</taxon>
        <taxon>Bacteroidota</taxon>
        <taxon>Sphingobacteriia</taxon>
        <taxon>Sphingobacteriales</taxon>
        <taxon>Sphingobacteriaceae</taxon>
        <taxon>Pedobacter</taxon>
    </lineage>
</organism>
<dbReference type="PRINTS" id="PR00081">
    <property type="entry name" value="GDHRDH"/>
</dbReference>
<name>A0A1H9WAW2_9SPHI</name>
<accession>A0A1H9WAW2</accession>
<dbReference type="PROSITE" id="PS00061">
    <property type="entry name" value="ADH_SHORT"/>
    <property type="match status" value="1"/>
</dbReference>
<proteinExistence type="inferred from homology"/>
<dbReference type="InterPro" id="IPR002347">
    <property type="entry name" value="SDR_fam"/>
</dbReference>
<dbReference type="AlphaFoldDB" id="A0A1H9WAW2"/>
<comment type="similarity">
    <text evidence="1 3">Belongs to the short-chain dehydrogenases/reductases (SDR) family.</text>
</comment>
<evidence type="ECO:0000256" key="3">
    <source>
        <dbReference type="RuleBase" id="RU000363"/>
    </source>
</evidence>
<dbReference type="EMBL" id="FOGG01000066">
    <property type="protein sequence ID" value="SES30921.1"/>
    <property type="molecule type" value="Genomic_DNA"/>
</dbReference>
<dbReference type="SUPFAM" id="SSF51735">
    <property type="entry name" value="NAD(P)-binding Rossmann-fold domains"/>
    <property type="match status" value="1"/>
</dbReference>
<dbReference type="Pfam" id="PF00106">
    <property type="entry name" value="adh_short"/>
    <property type="match status" value="1"/>
</dbReference>
<dbReference type="Gene3D" id="3.40.50.720">
    <property type="entry name" value="NAD(P)-binding Rossmann-like Domain"/>
    <property type="match status" value="1"/>
</dbReference>
<gene>
    <name evidence="4" type="ORF">SAMN04488023_16613</name>
</gene>
<dbReference type="Proteomes" id="UP000199572">
    <property type="component" value="Unassembled WGS sequence"/>
</dbReference>
<keyword evidence="5" id="KW-1185">Reference proteome</keyword>
<dbReference type="RefSeq" id="WP_090890034.1">
    <property type="nucleotide sequence ID" value="NZ_FOGG01000066.1"/>
</dbReference>
<dbReference type="GO" id="GO:0016020">
    <property type="term" value="C:membrane"/>
    <property type="evidence" value="ECO:0007669"/>
    <property type="project" value="TreeGrafter"/>
</dbReference>
<evidence type="ECO:0000256" key="1">
    <source>
        <dbReference type="ARBA" id="ARBA00006484"/>
    </source>
</evidence>
<keyword evidence="2" id="KW-0560">Oxidoreductase</keyword>
<dbReference type="PANTHER" id="PTHR44196:SF1">
    <property type="entry name" value="DEHYDROGENASE_REDUCTASE SDR FAMILY MEMBER 7B"/>
    <property type="match status" value="1"/>
</dbReference>